<dbReference type="EMBL" id="JBHUEH010000006">
    <property type="protein sequence ID" value="MFD1884188.1"/>
    <property type="molecule type" value="Genomic_DNA"/>
</dbReference>
<dbReference type="InterPro" id="IPR029044">
    <property type="entry name" value="Nucleotide-diphossugar_trans"/>
</dbReference>
<organism evidence="9 10">
    <name type="scientific">Paenibacillus wenxiniae</name>
    <dbReference type="NCBI Taxonomy" id="1636843"/>
    <lineage>
        <taxon>Bacteria</taxon>
        <taxon>Bacillati</taxon>
        <taxon>Bacillota</taxon>
        <taxon>Bacilli</taxon>
        <taxon>Bacillales</taxon>
        <taxon>Paenibacillaceae</taxon>
        <taxon>Paenibacillus</taxon>
    </lineage>
</organism>
<evidence type="ECO:0000259" key="8">
    <source>
        <dbReference type="Pfam" id="PF00535"/>
    </source>
</evidence>
<name>A0ABW4RDD9_9BACL</name>
<dbReference type="PANTHER" id="PTHR48090:SF1">
    <property type="entry name" value="PROPHAGE BACTOPRENOL GLUCOSYL TRANSFERASE HOMOLOG"/>
    <property type="match status" value="1"/>
</dbReference>
<sequence length="338" mass="38565">MKYSIVVPVYNEEEVVLECYRRLTEVMQQTGESYELIFVNDGSRDRTASIVSQLCSSDQSVKMIDFSRNFGHQIAITAGMDNASGEAIVVIDADLQDPPELILQMIEKWNEGYDVVYATRAERKGETGFKKWSASLFYRTLNKLSDIDIPLDTGDFRLIDRKVCEAMKSLKESNRFVRGLVSWVGFRQTSISYVREERFAGETKYPLKKMLRFASDALIAFSLKPLRLASVLGSFVSLFSFVFLIWVVGQKLLNFNTTPGWASILACVLFLNGIMLIILGVLGEYVGRIYDEVKGRPLYLIQEKRNFAGMQQQPLNESSQHIDQRQGQMVQEQRYVGF</sequence>
<dbReference type="Proteomes" id="UP001597233">
    <property type="component" value="Unassembled WGS sequence"/>
</dbReference>
<evidence type="ECO:0000256" key="5">
    <source>
        <dbReference type="ARBA" id="ARBA00022989"/>
    </source>
</evidence>
<dbReference type="InterPro" id="IPR050256">
    <property type="entry name" value="Glycosyltransferase_2"/>
</dbReference>
<feature type="transmembrane region" description="Helical" evidence="7">
    <location>
        <begin position="261"/>
        <end position="286"/>
    </location>
</feature>
<dbReference type="RefSeq" id="WP_347326944.1">
    <property type="nucleotide sequence ID" value="NZ_JBCGUH010000017.1"/>
</dbReference>
<feature type="domain" description="Glycosyltransferase 2-like" evidence="8">
    <location>
        <begin position="4"/>
        <end position="165"/>
    </location>
</feature>
<keyword evidence="6 7" id="KW-0472">Membrane</keyword>
<evidence type="ECO:0000313" key="10">
    <source>
        <dbReference type="Proteomes" id="UP001597233"/>
    </source>
</evidence>
<protein>
    <submittedName>
        <fullName evidence="9">Glycosyltransferase family 2 protein</fullName>
        <ecNumber evidence="9">2.4.-.-</ecNumber>
    </submittedName>
</protein>
<evidence type="ECO:0000256" key="4">
    <source>
        <dbReference type="ARBA" id="ARBA00022692"/>
    </source>
</evidence>
<dbReference type="GO" id="GO:0016757">
    <property type="term" value="F:glycosyltransferase activity"/>
    <property type="evidence" value="ECO:0007669"/>
    <property type="project" value="UniProtKB-KW"/>
</dbReference>
<evidence type="ECO:0000313" key="9">
    <source>
        <dbReference type="EMBL" id="MFD1884188.1"/>
    </source>
</evidence>
<proteinExistence type="predicted"/>
<keyword evidence="4 7" id="KW-0812">Transmembrane</keyword>
<reference evidence="10" key="1">
    <citation type="journal article" date="2019" name="Int. J. Syst. Evol. Microbiol.">
        <title>The Global Catalogue of Microorganisms (GCM) 10K type strain sequencing project: providing services to taxonomists for standard genome sequencing and annotation.</title>
        <authorList>
            <consortium name="The Broad Institute Genomics Platform"/>
            <consortium name="The Broad Institute Genome Sequencing Center for Infectious Disease"/>
            <person name="Wu L."/>
            <person name="Ma J."/>
        </authorList>
    </citation>
    <scope>NUCLEOTIDE SEQUENCE [LARGE SCALE GENOMIC DNA]</scope>
    <source>
        <strain evidence="10">CCUG 54950</strain>
    </source>
</reference>
<dbReference type="EC" id="2.4.-.-" evidence="9"/>
<feature type="transmembrane region" description="Helical" evidence="7">
    <location>
        <begin position="228"/>
        <end position="249"/>
    </location>
</feature>
<dbReference type="PANTHER" id="PTHR48090">
    <property type="entry name" value="UNDECAPRENYL-PHOSPHATE 4-DEOXY-4-FORMAMIDO-L-ARABINOSE TRANSFERASE-RELATED"/>
    <property type="match status" value="1"/>
</dbReference>
<gene>
    <name evidence="9" type="ORF">ACFSC9_01455</name>
</gene>
<keyword evidence="3 9" id="KW-0808">Transferase</keyword>
<evidence type="ECO:0000256" key="7">
    <source>
        <dbReference type="SAM" id="Phobius"/>
    </source>
</evidence>
<dbReference type="InterPro" id="IPR001173">
    <property type="entry name" value="Glyco_trans_2-like"/>
</dbReference>
<keyword evidence="2 9" id="KW-0328">Glycosyltransferase</keyword>
<accession>A0ABW4RDD9</accession>
<evidence type="ECO:0000256" key="2">
    <source>
        <dbReference type="ARBA" id="ARBA00022676"/>
    </source>
</evidence>
<evidence type="ECO:0000256" key="3">
    <source>
        <dbReference type="ARBA" id="ARBA00022679"/>
    </source>
</evidence>
<dbReference type="Gene3D" id="3.90.550.10">
    <property type="entry name" value="Spore Coat Polysaccharide Biosynthesis Protein SpsA, Chain A"/>
    <property type="match status" value="1"/>
</dbReference>
<dbReference type="SUPFAM" id="SSF53448">
    <property type="entry name" value="Nucleotide-diphospho-sugar transferases"/>
    <property type="match status" value="1"/>
</dbReference>
<keyword evidence="10" id="KW-1185">Reference proteome</keyword>
<comment type="caution">
    <text evidence="9">The sequence shown here is derived from an EMBL/GenBank/DDBJ whole genome shotgun (WGS) entry which is preliminary data.</text>
</comment>
<keyword evidence="5 7" id="KW-1133">Transmembrane helix</keyword>
<dbReference type="CDD" id="cd04187">
    <property type="entry name" value="DPM1_like_bac"/>
    <property type="match status" value="1"/>
</dbReference>
<comment type="subcellular location">
    <subcellularLocation>
        <location evidence="1">Membrane</location>
        <topology evidence="1">Multi-pass membrane protein</topology>
    </subcellularLocation>
</comment>
<dbReference type="Pfam" id="PF00535">
    <property type="entry name" value="Glycos_transf_2"/>
    <property type="match status" value="1"/>
</dbReference>
<evidence type="ECO:0000256" key="1">
    <source>
        <dbReference type="ARBA" id="ARBA00004141"/>
    </source>
</evidence>
<evidence type="ECO:0000256" key="6">
    <source>
        <dbReference type="ARBA" id="ARBA00023136"/>
    </source>
</evidence>